<keyword evidence="2 3" id="KW-0413">Isomerase</keyword>
<dbReference type="Pfam" id="PF01177">
    <property type="entry name" value="Asp_Glu_race"/>
    <property type="match status" value="1"/>
</dbReference>
<evidence type="ECO:0000313" key="4">
    <source>
        <dbReference type="Proteomes" id="UP001206692"/>
    </source>
</evidence>
<keyword evidence="4" id="KW-1185">Reference proteome</keyword>
<evidence type="ECO:0000256" key="2">
    <source>
        <dbReference type="ARBA" id="ARBA00023235"/>
    </source>
</evidence>
<dbReference type="Proteomes" id="UP001206692">
    <property type="component" value="Unassembled WGS sequence"/>
</dbReference>
<dbReference type="PANTHER" id="PTHR21198:SF7">
    <property type="entry name" value="ASPARTATE-GLUTAMATE RACEMASE FAMILY"/>
    <property type="match status" value="1"/>
</dbReference>
<dbReference type="EC" id="5.1.1.-" evidence="3"/>
<dbReference type="InterPro" id="IPR033134">
    <property type="entry name" value="Asp/Glu_racemase_AS_2"/>
</dbReference>
<dbReference type="InterPro" id="IPR004380">
    <property type="entry name" value="Asp_race"/>
</dbReference>
<organism evidence="3 4">
    <name type="scientific">Megasphaera massiliensis</name>
    <dbReference type="NCBI Taxonomy" id="1232428"/>
    <lineage>
        <taxon>Bacteria</taxon>
        <taxon>Bacillati</taxon>
        <taxon>Bacillota</taxon>
        <taxon>Negativicutes</taxon>
        <taxon>Veillonellales</taxon>
        <taxon>Veillonellaceae</taxon>
        <taxon>Megasphaera</taxon>
    </lineage>
</organism>
<dbReference type="PROSITE" id="PS00924">
    <property type="entry name" value="ASP_GLU_RACEMASE_2"/>
    <property type="match status" value="1"/>
</dbReference>
<dbReference type="NCBIfam" id="TIGR00035">
    <property type="entry name" value="asp_race"/>
    <property type="match status" value="1"/>
</dbReference>
<dbReference type="Gene3D" id="3.40.50.1860">
    <property type="match status" value="2"/>
</dbReference>
<protein>
    <submittedName>
        <fullName evidence="3">Amino acid racemase</fullName>
        <ecNumber evidence="3">5.1.1.-</ecNumber>
    </submittedName>
</protein>
<accession>A0ABT1SPB3</accession>
<dbReference type="EMBL" id="JANGEW010000001">
    <property type="protein sequence ID" value="MCQ5341612.1"/>
    <property type="molecule type" value="Genomic_DNA"/>
</dbReference>
<sequence length="231" mass="25267">MQKLGLIGGTGPESTIEYYRALEYGVQQRSGRNFFPNLTIESLSVFDVLAFCEAKDYAGLTAYLAKGFQNLAAAGAQYGALTGITPHIVYDELSKASPIPIISMVDTACSHALSKGYDRVGLLGTLPTMNGSFFQRHFSDHGVTVVTPNEAEKAYMGMKIETELELGKIVPDTQDAFRQTAMRLIEEEKVQAIVLGCTELPLIFGDINLPVPYIDVMKVHIEALIDVILKD</sequence>
<dbReference type="InterPro" id="IPR015942">
    <property type="entry name" value="Asp/Glu/hydantoin_racemase"/>
</dbReference>
<dbReference type="RefSeq" id="WP_062412789.1">
    <property type="nucleotide sequence ID" value="NZ_JAJCIO010000001.1"/>
</dbReference>
<name>A0ABT1SPB3_9FIRM</name>
<dbReference type="GO" id="GO:0016853">
    <property type="term" value="F:isomerase activity"/>
    <property type="evidence" value="ECO:0007669"/>
    <property type="project" value="UniProtKB-KW"/>
</dbReference>
<proteinExistence type="inferred from homology"/>
<evidence type="ECO:0000313" key="3">
    <source>
        <dbReference type="EMBL" id="MCQ5341612.1"/>
    </source>
</evidence>
<dbReference type="SUPFAM" id="SSF53681">
    <property type="entry name" value="Aspartate/glutamate racemase"/>
    <property type="match status" value="2"/>
</dbReference>
<reference evidence="3 4" key="1">
    <citation type="submission" date="2022-06" db="EMBL/GenBank/DDBJ databases">
        <title>Isolation of gut microbiota from human fecal samples.</title>
        <authorList>
            <person name="Pamer E.G."/>
            <person name="Barat B."/>
            <person name="Waligurski E."/>
            <person name="Medina S."/>
            <person name="Paddock L."/>
            <person name="Mostad J."/>
        </authorList>
    </citation>
    <scope>NUCLEOTIDE SEQUENCE [LARGE SCALE GENOMIC DNA]</scope>
    <source>
        <strain evidence="3 4">DFI.1.1</strain>
    </source>
</reference>
<comment type="caution">
    <text evidence="3">The sequence shown here is derived from an EMBL/GenBank/DDBJ whole genome shotgun (WGS) entry which is preliminary data.</text>
</comment>
<comment type="similarity">
    <text evidence="1">Belongs to the aspartate/glutamate racemases family.</text>
</comment>
<gene>
    <name evidence="3" type="ORF">NE675_00985</name>
</gene>
<dbReference type="PANTHER" id="PTHR21198">
    <property type="entry name" value="GLUTAMATE RACEMASE"/>
    <property type="match status" value="1"/>
</dbReference>
<dbReference type="InterPro" id="IPR001920">
    <property type="entry name" value="Asp/Glu_race"/>
</dbReference>
<evidence type="ECO:0000256" key="1">
    <source>
        <dbReference type="ARBA" id="ARBA00007847"/>
    </source>
</evidence>